<dbReference type="Proteomes" id="UP000272051">
    <property type="component" value="Unassembled WGS sequence"/>
</dbReference>
<feature type="non-terminal residue" evidence="1">
    <location>
        <position position="1"/>
    </location>
</feature>
<dbReference type="AlphaFoldDB" id="A0A497EXT5"/>
<gene>
    <name evidence="1" type="ORF">DRJ33_05075</name>
</gene>
<sequence>QLHKEFRRYLDFDFSMFLYGPYSPELAHVYYHMLKEVRELAEVSFSTSALAYARDVDAMSTEKLEVLATLAEAMKVNRGACEEEIVKVVHELKPRYSLEKLHRYLLSLKSLAKKYDLAL</sequence>
<dbReference type="EMBL" id="QMQX01000083">
    <property type="protein sequence ID" value="RLE51821.1"/>
    <property type="molecule type" value="Genomic_DNA"/>
</dbReference>
<accession>A0A497EXT5</accession>
<name>A0A497EXT5_9CREN</name>
<evidence type="ECO:0000313" key="1">
    <source>
        <dbReference type="EMBL" id="RLE51821.1"/>
    </source>
</evidence>
<evidence type="ECO:0000313" key="2">
    <source>
        <dbReference type="Proteomes" id="UP000272051"/>
    </source>
</evidence>
<comment type="caution">
    <text evidence="1">The sequence shown here is derived from an EMBL/GenBank/DDBJ whole genome shotgun (WGS) entry which is preliminary data.</text>
</comment>
<protein>
    <submittedName>
        <fullName evidence="1">Uncharacterized protein</fullName>
    </submittedName>
</protein>
<organism evidence="1 2">
    <name type="scientific">Thermoproteota archaeon</name>
    <dbReference type="NCBI Taxonomy" id="2056631"/>
    <lineage>
        <taxon>Archaea</taxon>
        <taxon>Thermoproteota</taxon>
    </lineage>
</organism>
<reference evidence="1 2" key="1">
    <citation type="submission" date="2018-06" db="EMBL/GenBank/DDBJ databases">
        <title>Extensive metabolic versatility and redundancy in microbially diverse, dynamic hydrothermal sediments.</title>
        <authorList>
            <person name="Dombrowski N."/>
            <person name="Teske A."/>
            <person name="Baker B.J."/>
        </authorList>
    </citation>
    <scope>NUCLEOTIDE SEQUENCE [LARGE SCALE GENOMIC DNA]</scope>
    <source>
        <strain evidence="1">B34_G17</strain>
    </source>
</reference>
<proteinExistence type="predicted"/>